<dbReference type="Proteomes" id="UP000260363">
    <property type="component" value="Chromosome"/>
</dbReference>
<dbReference type="GO" id="GO:0006450">
    <property type="term" value="P:regulation of translational fidelity"/>
    <property type="evidence" value="ECO:0007669"/>
    <property type="project" value="InterPro"/>
</dbReference>
<proteinExistence type="inferred from homology"/>
<organism evidence="2 3">
    <name type="scientific">Chlamydia muridarum</name>
    <dbReference type="NCBI Taxonomy" id="83560"/>
    <lineage>
        <taxon>Bacteria</taxon>
        <taxon>Pseudomonadati</taxon>
        <taxon>Chlamydiota</taxon>
        <taxon>Chlamydiia</taxon>
        <taxon>Chlamydiales</taxon>
        <taxon>Chlamydiaceae</taxon>
        <taxon>Chlamydia/Chlamydophila group</taxon>
        <taxon>Chlamydia</taxon>
    </lineage>
</organism>
<dbReference type="RefSeq" id="WP_010229992.1">
    <property type="nucleotide sequence ID" value="NZ_CP007217.1"/>
</dbReference>
<dbReference type="GO" id="GO:0016740">
    <property type="term" value="F:transferase activity"/>
    <property type="evidence" value="ECO:0007669"/>
    <property type="project" value="UniProtKB-KW"/>
</dbReference>
<comment type="similarity">
    <text evidence="1">Belongs to the GatC family.</text>
</comment>
<dbReference type="PATRIC" id="fig|243161.6.peg.295"/>
<comment type="subunit">
    <text evidence="1">Heterotrimer of A, B and C subunits.</text>
</comment>
<dbReference type="OMA" id="QPYITRE"/>
<evidence type="ECO:0000313" key="2">
    <source>
        <dbReference type="EMBL" id="AJR10359.1"/>
    </source>
</evidence>
<keyword evidence="1" id="KW-0648">Protein biosynthesis</keyword>
<dbReference type="GO" id="GO:0050567">
    <property type="term" value="F:glutaminyl-tRNA synthase (glutamine-hydrolyzing) activity"/>
    <property type="evidence" value="ECO:0007669"/>
    <property type="project" value="UniProtKB-UniRule"/>
</dbReference>
<dbReference type="KEGG" id="cmg:NC81_01365"/>
<gene>
    <name evidence="1" type="primary">gatC</name>
    <name evidence="2" type="ORF">BD36_01460</name>
</gene>
<evidence type="ECO:0000256" key="1">
    <source>
        <dbReference type="HAMAP-Rule" id="MF_00122"/>
    </source>
</evidence>
<evidence type="ECO:0000313" key="3">
    <source>
        <dbReference type="Proteomes" id="UP000260363"/>
    </source>
</evidence>
<dbReference type="InterPro" id="IPR036113">
    <property type="entry name" value="Asp/Glu-ADT_sf_sub_c"/>
</dbReference>
<dbReference type="AlphaFoldDB" id="A0A069ZVS2"/>
<dbReference type="HAMAP" id="MF_00122">
    <property type="entry name" value="GatC"/>
    <property type="match status" value="1"/>
</dbReference>
<dbReference type="SMR" id="A0A069ZVS2"/>
<keyword evidence="1" id="KW-0436">Ligase</keyword>
<accession>A0A069ZVS2</accession>
<dbReference type="InterPro" id="IPR003837">
    <property type="entry name" value="GatC"/>
</dbReference>
<dbReference type="GO" id="GO:0050566">
    <property type="term" value="F:asparaginyl-tRNA synthase (glutamine-hydrolyzing) activity"/>
    <property type="evidence" value="ECO:0007669"/>
    <property type="project" value="RHEA"/>
</dbReference>
<comment type="function">
    <text evidence="1">Allows the formation of correctly charged Asn-tRNA(Asn) or Gln-tRNA(Gln) through the transamidation of misacylated Asp-tRNA(Asn) or Glu-tRNA(Gln) in organisms which lack either or both of asparaginyl-tRNA or glutaminyl-tRNA synthetases. The reaction takes place in the presence of glutamine and ATP through an activated phospho-Asp-tRNA(Asn) or phospho-Glu-tRNA(Gln).</text>
</comment>
<sequence>MTQSYVNKEEIISLAKNAALELEEAHVEEFVTSMNNVIALMQEVVAIDISDIILEATVHHFVGPEDLREDMVTSDFTREEFLANVPVSLGGLVKVPTVIK</sequence>
<comment type="catalytic activity">
    <reaction evidence="1">
        <text>L-aspartyl-tRNA(Asn) + L-glutamine + ATP + H2O = L-asparaginyl-tRNA(Asn) + L-glutamate + ADP + phosphate + 2 H(+)</text>
        <dbReference type="Rhea" id="RHEA:14513"/>
        <dbReference type="Rhea" id="RHEA-COMP:9674"/>
        <dbReference type="Rhea" id="RHEA-COMP:9677"/>
        <dbReference type="ChEBI" id="CHEBI:15377"/>
        <dbReference type="ChEBI" id="CHEBI:15378"/>
        <dbReference type="ChEBI" id="CHEBI:29985"/>
        <dbReference type="ChEBI" id="CHEBI:30616"/>
        <dbReference type="ChEBI" id="CHEBI:43474"/>
        <dbReference type="ChEBI" id="CHEBI:58359"/>
        <dbReference type="ChEBI" id="CHEBI:78515"/>
        <dbReference type="ChEBI" id="CHEBI:78516"/>
        <dbReference type="ChEBI" id="CHEBI:456216"/>
    </reaction>
</comment>
<dbReference type="KEGG" id="cmm:NC80_01350"/>
<dbReference type="EMBL" id="CP007217">
    <property type="protein sequence ID" value="AJR10359.1"/>
    <property type="molecule type" value="Genomic_DNA"/>
</dbReference>
<dbReference type="GO" id="GO:0005524">
    <property type="term" value="F:ATP binding"/>
    <property type="evidence" value="ECO:0007669"/>
    <property type="project" value="UniProtKB-KW"/>
</dbReference>
<protein>
    <recommendedName>
        <fullName evidence="1">Aspartyl/glutamyl-tRNA(Asn/Gln) amidotransferase subunit C</fullName>
        <shortName evidence="1">Asp/Glu-ADT subunit C</shortName>
        <ecNumber evidence="1">6.3.5.-</ecNumber>
    </recommendedName>
</protein>
<dbReference type="NCBIfam" id="TIGR00135">
    <property type="entry name" value="gatC"/>
    <property type="match status" value="1"/>
</dbReference>
<dbReference type="KEGG" id="cmx:DNC_01365"/>
<keyword evidence="1" id="KW-0067">ATP-binding</keyword>
<reference evidence="2 3" key="1">
    <citation type="submission" date="2014-02" db="EMBL/GenBank/DDBJ databases">
        <authorList>
            <person name="Chen C."/>
            <person name="Conrad T.A."/>
            <person name="Zhou Z."/>
            <person name="Lai Z."/>
            <person name="Zhong G."/>
        </authorList>
    </citation>
    <scope>NUCLEOTIDE SEQUENCE [LARGE SCALE GENOMIC DNA]</scope>
    <source>
        <strain evidence="2 3">Nigg3-28</strain>
    </source>
</reference>
<dbReference type="GeneID" id="1246440"/>
<comment type="catalytic activity">
    <reaction evidence="1">
        <text>L-glutamyl-tRNA(Gln) + L-glutamine + ATP + H2O = L-glutaminyl-tRNA(Gln) + L-glutamate + ADP + phosphate + H(+)</text>
        <dbReference type="Rhea" id="RHEA:17521"/>
        <dbReference type="Rhea" id="RHEA-COMP:9681"/>
        <dbReference type="Rhea" id="RHEA-COMP:9684"/>
        <dbReference type="ChEBI" id="CHEBI:15377"/>
        <dbReference type="ChEBI" id="CHEBI:15378"/>
        <dbReference type="ChEBI" id="CHEBI:29985"/>
        <dbReference type="ChEBI" id="CHEBI:30616"/>
        <dbReference type="ChEBI" id="CHEBI:43474"/>
        <dbReference type="ChEBI" id="CHEBI:58359"/>
        <dbReference type="ChEBI" id="CHEBI:78520"/>
        <dbReference type="ChEBI" id="CHEBI:78521"/>
        <dbReference type="ChEBI" id="CHEBI:456216"/>
    </reaction>
</comment>
<dbReference type="EC" id="6.3.5.-" evidence="1"/>
<dbReference type="SUPFAM" id="SSF141000">
    <property type="entry name" value="Glu-tRNAGln amidotransferase C subunit"/>
    <property type="match status" value="1"/>
</dbReference>
<keyword evidence="2" id="KW-0808">Transferase</keyword>
<keyword evidence="1" id="KW-0547">Nucleotide-binding</keyword>
<dbReference type="GO" id="GO:0006412">
    <property type="term" value="P:translation"/>
    <property type="evidence" value="ECO:0007669"/>
    <property type="project" value="UniProtKB-UniRule"/>
</dbReference>
<dbReference type="Pfam" id="PF02686">
    <property type="entry name" value="GatC"/>
    <property type="match status" value="1"/>
</dbReference>
<name>A0A069ZVS2_CHLMR</name>
<dbReference type="STRING" id="83560.NC80_01350"/>